<dbReference type="InterPro" id="IPR044666">
    <property type="entry name" value="Cyclophilin_A-like"/>
</dbReference>
<protein>
    <submittedName>
        <fullName evidence="5">Peptidyl-prolyl cis-trans isomerase</fullName>
    </submittedName>
</protein>
<dbReference type="OrthoDB" id="5507614at2"/>
<keyword evidence="5" id="KW-0413">Isomerase</keyword>
<sequence>MRTSSSTLRRTLATATAAGALLALTAIPGGTAYASQERGKQPATCEFRPTPDRPAARPVSIPKAKQKSHGTVDVRITTNYGPMVFRLDRELAPCAVGSLAHLAKADFYDMSQCFRLTDTARLGVLQCGDIYRQEEGGPGYEFDDEVNPSLTYPRGTIAMGNQGPGTNGSEFFVVHSFANISPNYTVMGHLVSGYDALDAIVAAGIADPDRDGPPASPVWISDVRVVGQRG</sequence>
<dbReference type="AlphaFoldDB" id="A0A512SWP1"/>
<organism evidence="5 6">
    <name type="scientific">Knoellia locipacati</name>
    <dbReference type="NCBI Taxonomy" id="882824"/>
    <lineage>
        <taxon>Bacteria</taxon>
        <taxon>Bacillati</taxon>
        <taxon>Actinomycetota</taxon>
        <taxon>Actinomycetes</taxon>
        <taxon>Micrococcales</taxon>
        <taxon>Intrasporangiaceae</taxon>
        <taxon>Knoellia</taxon>
    </lineage>
</organism>
<evidence type="ECO:0000259" key="4">
    <source>
        <dbReference type="PROSITE" id="PS50072"/>
    </source>
</evidence>
<comment type="function">
    <text evidence="1">PPIases accelerate the folding of proteins. It catalyzes the cis-trans isomerization of proline imidic peptide bonds in oligopeptides.</text>
</comment>
<dbReference type="InterPro" id="IPR029000">
    <property type="entry name" value="Cyclophilin-like_dom_sf"/>
</dbReference>
<feature type="domain" description="PPIase cyclophilin-type" evidence="4">
    <location>
        <begin position="78"/>
        <end position="225"/>
    </location>
</feature>
<keyword evidence="3" id="KW-0732">Signal</keyword>
<dbReference type="SUPFAM" id="SSF50891">
    <property type="entry name" value="Cyclophilin-like"/>
    <property type="match status" value="1"/>
</dbReference>
<dbReference type="InterPro" id="IPR002130">
    <property type="entry name" value="Cyclophilin-type_PPIase_dom"/>
</dbReference>
<dbReference type="PROSITE" id="PS50072">
    <property type="entry name" value="CSA_PPIASE_2"/>
    <property type="match status" value="1"/>
</dbReference>
<dbReference type="Proteomes" id="UP000321793">
    <property type="component" value="Unassembled WGS sequence"/>
</dbReference>
<evidence type="ECO:0000313" key="5">
    <source>
        <dbReference type="EMBL" id="GEQ12359.1"/>
    </source>
</evidence>
<reference evidence="5 6" key="1">
    <citation type="submission" date="2019-07" db="EMBL/GenBank/DDBJ databases">
        <title>Whole genome shotgun sequence of Knoellia locipacati NBRC 109775.</title>
        <authorList>
            <person name="Hosoyama A."/>
            <person name="Uohara A."/>
            <person name="Ohji S."/>
            <person name="Ichikawa N."/>
        </authorList>
    </citation>
    <scope>NUCLEOTIDE SEQUENCE [LARGE SCALE GENOMIC DNA]</scope>
    <source>
        <strain evidence="5 6">NBRC 109775</strain>
    </source>
</reference>
<dbReference type="EMBL" id="BKBA01000003">
    <property type="protein sequence ID" value="GEQ12359.1"/>
    <property type="molecule type" value="Genomic_DNA"/>
</dbReference>
<dbReference type="PANTHER" id="PTHR45625">
    <property type="entry name" value="PEPTIDYL-PROLYL CIS-TRANS ISOMERASE-RELATED"/>
    <property type="match status" value="1"/>
</dbReference>
<proteinExistence type="predicted"/>
<feature type="chain" id="PRO_5022057550" evidence="3">
    <location>
        <begin position="35"/>
        <end position="230"/>
    </location>
</feature>
<evidence type="ECO:0000256" key="3">
    <source>
        <dbReference type="SAM" id="SignalP"/>
    </source>
</evidence>
<dbReference type="Gene3D" id="2.40.100.10">
    <property type="entry name" value="Cyclophilin-like"/>
    <property type="match status" value="1"/>
</dbReference>
<feature type="region of interest" description="Disordered" evidence="2">
    <location>
        <begin position="33"/>
        <end position="70"/>
    </location>
</feature>
<comment type="caution">
    <text evidence="5">The sequence shown here is derived from an EMBL/GenBank/DDBJ whole genome shotgun (WGS) entry which is preliminary data.</text>
</comment>
<dbReference type="Pfam" id="PF00160">
    <property type="entry name" value="Pro_isomerase"/>
    <property type="match status" value="1"/>
</dbReference>
<dbReference type="GO" id="GO:0003755">
    <property type="term" value="F:peptidyl-prolyl cis-trans isomerase activity"/>
    <property type="evidence" value="ECO:0007669"/>
    <property type="project" value="InterPro"/>
</dbReference>
<feature type="signal peptide" evidence="3">
    <location>
        <begin position="1"/>
        <end position="34"/>
    </location>
</feature>
<evidence type="ECO:0000313" key="6">
    <source>
        <dbReference type="Proteomes" id="UP000321793"/>
    </source>
</evidence>
<dbReference type="RefSeq" id="WP_147061887.1">
    <property type="nucleotide sequence ID" value="NZ_BAABDN010000001.1"/>
</dbReference>
<name>A0A512SWP1_9MICO</name>
<gene>
    <name evidence="5" type="primary">ppiB_1</name>
    <name evidence="5" type="ORF">KLO01_04060</name>
</gene>
<dbReference type="PANTHER" id="PTHR45625:SF3">
    <property type="entry name" value="PEPTIDYL-PROLYL CIS-TRANS ISOMERASE B-RELATED"/>
    <property type="match status" value="1"/>
</dbReference>
<keyword evidence="6" id="KW-1185">Reference proteome</keyword>
<accession>A0A512SWP1</accession>
<evidence type="ECO:0000256" key="2">
    <source>
        <dbReference type="SAM" id="MobiDB-lite"/>
    </source>
</evidence>
<evidence type="ECO:0000256" key="1">
    <source>
        <dbReference type="ARBA" id="ARBA00002388"/>
    </source>
</evidence>